<dbReference type="KEGG" id="samy:DB32_004317"/>
<gene>
    <name evidence="2" type="ORF">DB32_004317</name>
</gene>
<accession>A0A0F6W4C6</accession>
<dbReference type="AlphaFoldDB" id="A0A0F6W4C6"/>
<keyword evidence="1" id="KW-0732">Signal</keyword>
<proteinExistence type="predicted"/>
<keyword evidence="3" id="KW-1185">Reference proteome</keyword>
<dbReference type="Proteomes" id="UP000034883">
    <property type="component" value="Chromosome"/>
</dbReference>
<evidence type="ECO:0000313" key="2">
    <source>
        <dbReference type="EMBL" id="AKF07168.1"/>
    </source>
</evidence>
<evidence type="ECO:0000313" key="3">
    <source>
        <dbReference type="Proteomes" id="UP000034883"/>
    </source>
</evidence>
<sequence length="354" mass="38108">MLVFAHLRAMPSSRPLRRALLAALCAIVTGCAATPGHPTAPAARGRAIGDEHAETRAHERADAQCASPYARLCGAAAERADDRASRHKAVIRDIEHAVLAMVTAQLGVEATSLDDWRAYLASQPAERRDAITRLVRKARALEIDARLAPLEGAVREEMERLRALAIARVAAARHADRAAIGRLERATLDWTDLSALRGEVPRALRMGCGEHLLVDDAWVTKDAESLTLCPGFLLVSRDASDPTPDGPAFRERIAFLLAHELGHVAIGPTLGLERARDAEVRADAIAADILAADLDARAGDAERYLQRTLEPICAPEGDRTHPPGRVRIDEIVARHPRVAAALQCPVDDTGRPAG</sequence>
<name>A0A0F6W4C6_9BACT</name>
<organism evidence="2 3">
    <name type="scientific">Sandaracinus amylolyticus</name>
    <dbReference type="NCBI Taxonomy" id="927083"/>
    <lineage>
        <taxon>Bacteria</taxon>
        <taxon>Pseudomonadati</taxon>
        <taxon>Myxococcota</taxon>
        <taxon>Polyangia</taxon>
        <taxon>Polyangiales</taxon>
        <taxon>Sandaracinaceae</taxon>
        <taxon>Sandaracinus</taxon>
    </lineage>
</organism>
<reference evidence="2 3" key="1">
    <citation type="submission" date="2015-03" db="EMBL/GenBank/DDBJ databases">
        <title>Genome assembly of Sandaracinus amylolyticus DSM 53668.</title>
        <authorList>
            <person name="Sharma G."/>
            <person name="Subramanian S."/>
        </authorList>
    </citation>
    <scope>NUCLEOTIDE SEQUENCE [LARGE SCALE GENOMIC DNA]</scope>
    <source>
        <strain evidence="2 3">DSM 53668</strain>
    </source>
</reference>
<evidence type="ECO:0000256" key="1">
    <source>
        <dbReference type="SAM" id="SignalP"/>
    </source>
</evidence>
<feature type="signal peptide" evidence="1">
    <location>
        <begin position="1"/>
        <end position="33"/>
    </location>
</feature>
<protein>
    <submittedName>
        <fullName evidence="2">Uncharacterized protein</fullName>
    </submittedName>
</protein>
<feature type="chain" id="PRO_5002511725" evidence="1">
    <location>
        <begin position="34"/>
        <end position="354"/>
    </location>
</feature>
<dbReference type="EMBL" id="CP011125">
    <property type="protein sequence ID" value="AKF07168.1"/>
    <property type="molecule type" value="Genomic_DNA"/>
</dbReference>